<protein>
    <submittedName>
        <fullName evidence="3">Orotidine 5'-phosphate decarboxylase</fullName>
    </submittedName>
</protein>
<reference evidence="3" key="2">
    <citation type="submission" date="2022-09" db="EMBL/GenBank/DDBJ databases">
        <title>Genome-inferred correspondence between phylogeny and metabolic traits in the wild Drosophila gut microbiome.</title>
        <authorList>
            <person name="Bueno E."/>
            <person name="Blow F."/>
            <person name="Douglas A.E."/>
        </authorList>
    </citation>
    <scope>NUCLEOTIDE SEQUENCE</scope>
    <source>
        <strain evidence="3">Dm-2019-70</strain>
    </source>
</reference>
<sequence>MDLQVAIDRVTLDKAIDLAKQLDTQVDVIEFGTSLIKDYGLEQIHAQLPKLQHAKLLLDLKTIDEGEYEFDKGFATGDILTAMGAASADTLTKVYALSQSRGKQLFIDMMEITADKTAQIVDHPAAIYGIHHAKDSKAGFDAAATVAAFHEDYPMVQHISVAGGIDLAMAQKLATQGIAESVIVGSAIVKTADPVAAAQKFMEVMHK</sequence>
<dbReference type="SUPFAM" id="SSF51366">
    <property type="entry name" value="Ribulose-phoshate binding barrel"/>
    <property type="match status" value="1"/>
</dbReference>
<name>A0A0C1PPP1_LEVBR</name>
<evidence type="ECO:0000256" key="1">
    <source>
        <dbReference type="ARBA" id="ARBA00023239"/>
    </source>
</evidence>
<dbReference type="RefSeq" id="WP_024525729.1">
    <property type="nucleotide sequence ID" value="NZ_BJLW01000022.1"/>
</dbReference>
<dbReference type="OrthoDB" id="43475at2"/>
<dbReference type="Gene3D" id="3.20.20.70">
    <property type="entry name" value="Aldolase class I"/>
    <property type="match status" value="1"/>
</dbReference>
<dbReference type="CDD" id="cd04726">
    <property type="entry name" value="KGPDC_HPS"/>
    <property type="match status" value="1"/>
</dbReference>
<dbReference type="InterPro" id="IPR041710">
    <property type="entry name" value="HPS/KGPDC"/>
</dbReference>
<dbReference type="AlphaFoldDB" id="A0A0C1PPP1"/>
<dbReference type="GO" id="GO:0006207">
    <property type="term" value="P:'de novo' pyrimidine nucleobase biosynthetic process"/>
    <property type="evidence" value="ECO:0007669"/>
    <property type="project" value="InterPro"/>
</dbReference>
<dbReference type="GO" id="GO:0019854">
    <property type="term" value="P:L-ascorbic acid catabolic process"/>
    <property type="evidence" value="ECO:0007669"/>
    <property type="project" value="TreeGrafter"/>
</dbReference>
<evidence type="ECO:0000313" key="4">
    <source>
        <dbReference type="Proteomes" id="UP000676478"/>
    </source>
</evidence>
<dbReference type="InterPro" id="IPR001754">
    <property type="entry name" value="OMPdeCOase_dom"/>
</dbReference>
<organism evidence="3 4">
    <name type="scientific">Levilactobacillus brevis</name>
    <name type="common">Lactobacillus brevis</name>
    <dbReference type="NCBI Taxonomy" id="1580"/>
    <lineage>
        <taxon>Bacteria</taxon>
        <taxon>Bacillati</taxon>
        <taxon>Bacillota</taxon>
        <taxon>Bacilli</taxon>
        <taxon>Lactobacillales</taxon>
        <taxon>Lactobacillaceae</taxon>
        <taxon>Levilactobacillus</taxon>
    </lineage>
</organism>
<comment type="caution">
    <text evidence="3">The sequence shown here is derived from an EMBL/GenBank/DDBJ whole genome shotgun (WGS) entry which is preliminary data.</text>
</comment>
<dbReference type="PANTHER" id="PTHR35039:SF3">
    <property type="entry name" value="3-KETO-L-GULONATE-6-PHOSPHATE DECARBOXYLASE SGBH-RELATED"/>
    <property type="match status" value="1"/>
</dbReference>
<dbReference type="GO" id="GO:0033982">
    <property type="term" value="F:3-dehydro-L-gulonate-6-phosphate decarboxylase activity"/>
    <property type="evidence" value="ECO:0007669"/>
    <property type="project" value="TreeGrafter"/>
</dbReference>
<reference evidence="3" key="1">
    <citation type="submission" date="2020-12" db="EMBL/GenBank/DDBJ databases">
        <authorList>
            <person name="Mcmullen J.G."/>
        </authorList>
    </citation>
    <scope>NUCLEOTIDE SEQUENCE</scope>
    <source>
        <strain evidence="3">Dm-2019-70</strain>
    </source>
</reference>
<evidence type="ECO:0000313" key="3">
    <source>
        <dbReference type="EMBL" id="MBS1010987.1"/>
    </source>
</evidence>
<keyword evidence="2" id="KW-0119">Carbohydrate metabolism</keyword>
<dbReference type="GO" id="GO:0004590">
    <property type="term" value="F:orotidine-5'-phosphate decarboxylase activity"/>
    <property type="evidence" value="ECO:0007669"/>
    <property type="project" value="InterPro"/>
</dbReference>
<keyword evidence="1" id="KW-0456">Lyase</keyword>
<dbReference type="Proteomes" id="UP000676478">
    <property type="component" value="Unassembled WGS sequence"/>
</dbReference>
<gene>
    <name evidence="3" type="ORF">JK167_09110</name>
</gene>
<evidence type="ECO:0000256" key="2">
    <source>
        <dbReference type="ARBA" id="ARBA00023277"/>
    </source>
</evidence>
<proteinExistence type="predicted"/>
<dbReference type="InterPro" id="IPR013785">
    <property type="entry name" value="Aldolase_TIM"/>
</dbReference>
<dbReference type="EMBL" id="JAERKF010000010">
    <property type="protein sequence ID" value="MBS1010987.1"/>
    <property type="molecule type" value="Genomic_DNA"/>
</dbReference>
<dbReference type="InterPro" id="IPR011060">
    <property type="entry name" value="RibuloseP-bd_barrel"/>
</dbReference>
<accession>A0A0C1PPP1</accession>
<dbReference type="Pfam" id="PF00215">
    <property type="entry name" value="OMPdecase"/>
    <property type="match status" value="1"/>
</dbReference>
<dbReference type="PANTHER" id="PTHR35039">
    <property type="entry name" value="3-KETO-L-GULONATE-6-PHOSPHATE DECARBOXYLASE SGBH-RELATED"/>
    <property type="match status" value="1"/>
</dbReference>
<dbReference type="SMART" id="SM00934">
    <property type="entry name" value="OMPdecase"/>
    <property type="match status" value="1"/>
</dbReference>